<dbReference type="HAMAP" id="MF_01382">
    <property type="entry name" value="SecA"/>
    <property type="match status" value="1"/>
</dbReference>
<keyword evidence="6" id="KW-0479">Metal-binding</keyword>
<dbReference type="GO" id="GO:0006605">
    <property type="term" value="P:protein targeting"/>
    <property type="evidence" value="ECO:0007669"/>
    <property type="project" value="UniProtKB-UniRule"/>
</dbReference>
<dbReference type="GO" id="GO:0017038">
    <property type="term" value="P:protein import"/>
    <property type="evidence" value="ECO:0007669"/>
    <property type="project" value="InterPro"/>
</dbReference>
<dbReference type="EC" id="7.4.2.8" evidence="15"/>
<reference evidence="22 23" key="1">
    <citation type="journal article" date="2010" name="Stand. Genomic Sci.">
        <title>Complete genome sequence of Acetohalobium arabaticum type strain (Z-7288).</title>
        <authorList>
            <person name="Sikorski J."/>
            <person name="Lapidus A."/>
            <person name="Chertkov O."/>
            <person name="Lucas S."/>
            <person name="Copeland A."/>
            <person name="Glavina Del Rio T."/>
            <person name="Nolan M."/>
            <person name="Tice H."/>
            <person name="Cheng J.F."/>
            <person name="Han C."/>
            <person name="Brambilla E."/>
            <person name="Pitluck S."/>
            <person name="Liolios K."/>
            <person name="Ivanova N."/>
            <person name="Mavromatis K."/>
            <person name="Mikhailova N."/>
            <person name="Pati A."/>
            <person name="Bruce D."/>
            <person name="Detter C."/>
            <person name="Tapia R."/>
            <person name="Goodwin L."/>
            <person name="Chen A."/>
            <person name="Palaniappan K."/>
            <person name="Land M."/>
            <person name="Hauser L."/>
            <person name="Chang Y.J."/>
            <person name="Jeffries C.D."/>
            <person name="Rohde M."/>
            <person name="Goker M."/>
            <person name="Spring S."/>
            <person name="Woyke T."/>
            <person name="Bristow J."/>
            <person name="Eisen J.A."/>
            <person name="Markowitz V."/>
            <person name="Hugenholtz P."/>
            <person name="Kyrpides N.C."/>
            <person name="Klenk H.P."/>
        </authorList>
    </citation>
    <scope>NUCLEOTIDE SEQUENCE [LARGE SCALE GENOMIC DNA]</scope>
    <source>
        <strain evidence="23">ATCC 49924 / DSM 5501 / Z-7288</strain>
    </source>
</reference>
<dbReference type="SMART" id="SM00958">
    <property type="entry name" value="SecA_PP_bind"/>
    <property type="match status" value="1"/>
</dbReference>
<dbReference type="PANTHER" id="PTHR30612">
    <property type="entry name" value="SECA INNER MEMBRANE COMPONENT OF SEC PROTEIN SECRETION SYSTEM"/>
    <property type="match status" value="1"/>
</dbReference>
<dbReference type="InterPro" id="IPR014001">
    <property type="entry name" value="Helicase_ATP-bd"/>
</dbReference>
<dbReference type="FunFam" id="3.40.50.300:FF:000334">
    <property type="entry name" value="Protein translocase subunit SecA"/>
    <property type="match status" value="1"/>
</dbReference>
<evidence type="ECO:0000256" key="17">
    <source>
        <dbReference type="SAM" id="Coils"/>
    </source>
</evidence>
<dbReference type="NCBIfam" id="TIGR00963">
    <property type="entry name" value="secA"/>
    <property type="match status" value="1"/>
</dbReference>
<evidence type="ECO:0000256" key="2">
    <source>
        <dbReference type="ARBA" id="ARBA00007650"/>
    </source>
</evidence>
<feature type="binding site" evidence="15">
    <location>
        <position position="496"/>
    </location>
    <ligand>
        <name>ATP</name>
        <dbReference type="ChEBI" id="CHEBI:30616"/>
    </ligand>
</feature>
<dbReference type="PROSITE" id="PS01312">
    <property type="entry name" value="SECA"/>
    <property type="match status" value="1"/>
</dbReference>
<gene>
    <name evidence="15" type="primary">secA</name>
    <name evidence="22" type="ordered locus">Acear_0276</name>
</gene>
<dbReference type="InterPro" id="IPR011130">
    <property type="entry name" value="SecA_preprotein_X-link_dom"/>
</dbReference>
<dbReference type="Pfam" id="PF07517">
    <property type="entry name" value="SecA_DEAD"/>
    <property type="match status" value="1"/>
</dbReference>
<comment type="catalytic activity">
    <reaction evidence="14 15">
        <text>ATP + H2O + cellular proteinSide 1 = ADP + phosphate + cellular proteinSide 2.</text>
        <dbReference type="EC" id="7.4.2.8"/>
    </reaction>
</comment>
<dbReference type="InterPro" id="IPR004027">
    <property type="entry name" value="SEC_C_motif"/>
</dbReference>
<dbReference type="FunFam" id="3.40.50.300:FF:000429">
    <property type="entry name" value="Preprotein translocase subunit SecA"/>
    <property type="match status" value="1"/>
</dbReference>
<comment type="similarity">
    <text evidence="2 15 16">Belongs to the SecA family.</text>
</comment>
<name>D9QU32_ACEAZ</name>
<dbReference type="Gene3D" id="1.10.3060.10">
    <property type="entry name" value="Helical scaffold and wing domains of SecA"/>
    <property type="match status" value="1"/>
</dbReference>
<comment type="cofactor">
    <cofactor evidence="1">
        <name>Zn(2+)</name>
        <dbReference type="ChEBI" id="CHEBI:29105"/>
    </cofactor>
</comment>
<keyword evidence="3 15" id="KW-0813">Transport</keyword>
<dbReference type="CDD" id="cd18803">
    <property type="entry name" value="SF2_C_secA"/>
    <property type="match status" value="1"/>
</dbReference>
<dbReference type="PROSITE" id="PS51194">
    <property type="entry name" value="HELICASE_CTER"/>
    <property type="match status" value="1"/>
</dbReference>
<accession>D9QU32</accession>
<evidence type="ECO:0000256" key="6">
    <source>
        <dbReference type="ARBA" id="ARBA00022723"/>
    </source>
</evidence>
<feature type="coiled-coil region" evidence="17">
    <location>
        <begin position="686"/>
        <end position="717"/>
    </location>
</feature>
<evidence type="ECO:0000313" key="23">
    <source>
        <dbReference type="Proteomes" id="UP000001661"/>
    </source>
</evidence>
<dbReference type="GO" id="GO:0005524">
    <property type="term" value="F:ATP binding"/>
    <property type="evidence" value="ECO:0007669"/>
    <property type="project" value="UniProtKB-UniRule"/>
</dbReference>
<dbReference type="CDD" id="cd17928">
    <property type="entry name" value="DEXDc_SecA"/>
    <property type="match status" value="1"/>
</dbReference>
<evidence type="ECO:0000256" key="13">
    <source>
        <dbReference type="ARBA" id="ARBA00023136"/>
    </source>
</evidence>
<keyword evidence="4 15" id="KW-1003">Cell membrane</keyword>
<dbReference type="InterPro" id="IPR020937">
    <property type="entry name" value="SecA_CS"/>
</dbReference>
<dbReference type="GO" id="GO:0005829">
    <property type="term" value="C:cytosol"/>
    <property type="evidence" value="ECO:0007669"/>
    <property type="project" value="TreeGrafter"/>
</dbReference>
<evidence type="ECO:0000256" key="10">
    <source>
        <dbReference type="ARBA" id="ARBA00022927"/>
    </source>
</evidence>
<dbReference type="Gene3D" id="3.90.1440.10">
    <property type="entry name" value="SecA, preprotein cross-linking domain"/>
    <property type="match status" value="1"/>
</dbReference>
<evidence type="ECO:0000256" key="18">
    <source>
        <dbReference type="SAM" id="MobiDB-lite"/>
    </source>
</evidence>
<dbReference type="Proteomes" id="UP000001661">
    <property type="component" value="Chromosome"/>
</dbReference>
<evidence type="ECO:0000259" key="21">
    <source>
        <dbReference type="PROSITE" id="PS51196"/>
    </source>
</evidence>
<dbReference type="InterPro" id="IPR036266">
    <property type="entry name" value="SecA_Wing/Scaffold_sf"/>
</dbReference>
<keyword evidence="8" id="KW-0862">Zinc</keyword>
<dbReference type="InterPro" id="IPR001650">
    <property type="entry name" value="Helicase_C-like"/>
</dbReference>
<dbReference type="eggNOG" id="COG0653">
    <property type="taxonomic scope" value="Bacteria"/>
</dbReference>
<dbReference type="InterPro" id="IPR011116">
    <property type="entry name" value="SecA_Wing/Scaffold"/>
</dbReference>
<feature type="domain" description="Helicase C-terminal" evidence="20">
    <location>
        <begin position="422"/>
        <end position="600"/>
    </location>
</feature>
<dbReference type="GO" id="GO:0008564">
    <property type="term" value="F:protein-exporting ATPase activity"/>
    <property type="evidence" value="ECO:0007669"/>
    <property type="project" value="UniProtKB-EC"/>
</dbReference>
<keyword evidence="11 15" id="KW-1278">Translocase</keyword>
<dbReference type="HOGENOM" id="CLU_005314_3_0_9"/>
<organism evidence="22 23">
    <name type="scientific">Acetohalobium arabaticum (strain ATCC 49924 / DSM 5501 / Z-7288)</name>
    <dbReference type="NCBI Taxonomy" id="574087"/>
    <lineage>
        <taxon>Bacteria</taxon>
        <taxon>Bacillati</taxon>
        <taxon>Bacillota</taxon>
        <taxon>Clostridia</taxon>
        <taxon>Halanaerobiales</taxon>
        <taxon>Halobacteroidaceae</taxon>
        <taxon>Acetohalobium</taxon>
    </lineage>
</organism>
<dbReference type="InterPro" id="IPR044722">
    <property type="entry name" value="SecA_SF2_C"/>
</dbReference>
<dbReference type="Pfam" id="PF02810">
    <property type="entry name" value="SEC-C"/>
    <property type="match status" value="1"/>
</dbReference>
<evidence type="ECO:0000256" key="16">
    <source>
        <dbReference type="RuleBase" id="RU003874"/>
    </source>
</evidence>
<dbReference type="PRINTS" id="PR00906">
    <property type="entry name" value="SECA"/>
</dbReference>
<feature type="compositionally biased region" description="Basic and acidic residues" evidence="18">
    <location>
        <begin position="811"/>
        <end position="820"/>
    </location>
</feature>
<dbReference type="Pfam" id="PF01043">
    <property type="entry name" value="SecA_PP_bind"/>
    <property type="match status" value="1"/>
</dbReference>
<dbReference type="GO" id="GO:0046872">
    <property type="term" value="F:metal ion binding"/>
    <property type="evidence" value="ECO:0007669"/>
    <property type="project" value="UniProtKB-KW"/>
</dbReference>
<evidence type="ECO:0000259" key="19">
    <source>
        <dbReference type="PROSITE" id="PS51192"/>
    </source>
</evidence>
<evidence type="ECO:0000256" key="3">
    <source>
        <dbReference type="ARBA" id="ARBA00022448"/>
    </source>
</evidence>
<dbReference type="NCBIfam" id="NF006630">
    <property type="entry name" value="PRK09200.1"/>
    <property type="match status" value="1"/>
</dbReference>
<protein>
    <recommendedName>
        <fullName evidence="15 16">Protein translocase subunit SecA</fullName>
        <ecNumber evidence="15">7.4.2.8</ecNumber>
    </recommendedName>
</protein>
<keyword evidence="23" id="KW-1185">Reference proteome</keyword>
<dbReference type="SUPFAM" id="SSF81886">
    <property type="entry name" value="Helical scaffold and wing domains of SecA"/>
    <property type="match status" value="1"/>
</dbReference>
<dbReference type="FunFam" id="3.90.1440.10:FF:000002">
    <property type="entry name" value="Protein translocase subunit SecA"/>
    <property type="match status" value="1"/>
</dbReference>
<dbReference type="Pfam" id="PF21090">
    <property type="entry name" value="P-loop_SecA"/>
    <property type="match status" value="2"/>
</dbReference>
<evidence type="ECO:0000256" key="1">
    <source>
        <dbReference type="ARBA" id="ARBA00001947"/>
    </source>
</evidence>
<feature type="binding site" evidence="15">
    <location>
        <begin position="107"/>
        <end position="111"/>
    </location>
    <ligand>
        <name>ATP</name>
        <dbReference type="ChEBI" id="CHEBI:30616"/>
    </ligand>
</feature>
<dbReference type="SMART" id="SM00957">
    <property type="entry name" value="SecA_DEAD"/>
    <property type="match status" value="1"/>
</dbReference>
<keyword evidence="10 15" id="KW-0653">Protein transport</keyword>
<dbReference type="InterPro" id="IPR011115">
    <property type="entry name" value="SecA_DEAD"/>
</dbReference>
<evidence type="ECO:0000256" key="12">
    <source>
        <dbReference type="ARBA" id="ARBA00023010"/>
    </source>
</evidence>
<keyword evidence="17" id="KW-0175">Coiled coil</keyword>
<keyword evidence="13 15" id="KW-0472">Membrane</keyword>
<dbReference type="Gene3D" id="3.40.50.300">
    <property type="entry name" value="P-loop containing nucleotide triphosphate hydrolases"/>
    <property type="match status" value="3"/>
</dbReference>
<dbReference type="EMBL" id="CP002105">
    <property type="protein sequence ID" value="ADL11825.1"/>
    <property type="molecule type" value="Genomic_DNA"/>
</dbReference>
<dbReference type="RefSeq" id="WP_013277271.1">
    <property type="nucleotide sequence ID" value="NC_014378.1"/>
</dbReference>
<dbReference type="Pfam" id="PF07516">
    <property type="entry name" value="SecA_SW"/>
    <property type="match status" value="1"/>
</dbReference>
<evidence type="ECO:0000256" key="4">
    <source>
        <dbReference type="ARBA" id="ARBA00022475"/>
    </source>
</evidence>
<feature type="domain" description="SecA family profile" evidence="21">
    <location>
        <begin position="3"/>
        <end position="574"/>
    </location>
</feature>
<dbReference type="InterPro" id="IPR036670">
    <property type="entry name" value="SecA_X-link_sf"/>
</dbReference>
<dbReference type="GO" id="GO:0031522">
    <property type="term" value="C:cell envelope Sec protein transport complex"/>
    <property type="evidence" value="ECO:0007669"/>
    <property type="project" value="TreeGrafter"/>
</dbReference>
<dbReference type="InterPro" id="IPR000185">
    <property type="entry name" value="SecA"/>
</dbReference>
<dbReference type="KEGG" id="aar:Acear_0276"/>
<dbReference type="InterPro" id="IPR027417">
    <property type="entry name" value="P-loop_NTPase"/>
</dbReference>
<comment type="subunit">
    <text evidence="15">Monomer and homodimer. Part of the essential Sec protein translocation apparatus which comprises SecA, SecYEG and auxiliary proteins SecDF. Other proteins may also be involved.</text>
</comment>
<dbReference type="STRING" id="574087.Acear_0276"/>
<evidence type="ECO:0000256" key="11">
    <source>
        <dbReference type="ARBA" id="ARBA00022967"/>
    </source>
</evidence>
<dbReference type="OrthoDB" id="9805579at2"/>
<evidence type="ECO:0000256" key="7">
    <source>
        <dbReference type="ARBA" id="ARBA00022741"/>
    </source>
</evidence>
<evidence type="ECO:0000313" key="22">
    <source>
        <dbReference type="EMBL" id="ADL11825.1"/>
    </source>
</evidence>
<evidence type="ECO:0000256" key="9">
    <source>
        <dbReference type="ARBA" id="ARBA00022840"/>
    </source>
</evidence>
<feature type="compositionally biased region" description="Low complexity" evidence="18">
    <location>
        <begin position="826"/>
        <end position="838"/>
    </location>
</feature>
<dbReference type="SUPFAM" id="SSF52540">
    <property type="entry name" value="P-loop containing nucleoside triphosphate hydrolases"/>
    <property type="match status" value="2"/>
</dbReference>
<feature type="region of interest" description="Disordered" evidence="18">
    <location>
        <begin position="810"/>
        <end position="865"/>
    </location>
</feature>
<dbReference type="PROSITE" id="PS51196">
    <property type="entry name" value="SECA_MOTOR_DEAD"/>
    <property type="match status" value="1"/>
</dbReference>
<comment type="function">
    <text evidence="15">Part of the Sec protein translocase complex. Interacts with the SecYEG preprotein conducting channel. Has a central role in coupling the hydrolysis of ATP to the transfer of proteins into and across the cell membrane, serving as an ATP-driven molecular motor driving the stepwise translocation of polypeptide chains across the membrane.</text>
</comment>
<dbReference type="InterPro" id="IPR014018">
    <property type="entry name" value="SecA_motor_DEAD"/>
</dbReference>
<dbReference type="GO" id="GO:0005886">
    <property type="term" value="C:plasma membrane"/>
    <property type="evidence" value="ECO:0007669"/>
    <property type="project" value="UniProtKB-SubCell"/>
</dbReference>
<dbReference type="AlphaFoldDB" id="D9QU32"/>
<dbReference type="PANTHER" id="PTHR30612:SF0">
    <property type="entry name" value="CHLOROPLAST PROTEIN-TRANSPORTING ATPASE"/>
    <property type="match status" value="1"/>
</dbReference>
<feature type="binding site" evidence="15">
    <location>
        <position position="89"/>
    </location>
    <ligand>
        <name>ATP</name>
        <dbReference type="ChEBI" id="CHEBI:30616"/>
    </ligand>
</feature>
<sequence length="865" mass="98858">MLGFLKKWLFKDPNEKELERIQPIVDKINGLEPQIQKLTDAELRAKTDEFKERLEEGETLDDLMPEAFAVVREASQRATEEGFRHYDVQVVGAIVLHEGKIAEMKTGEGKTLAATMPAYLNALTGNAVHIVTVNDYLAERDSEWMGQIYEFLGLDVGVILEDMDTEERQEAYQADIVYGTNNQFGFDYLRDNMAIDKDDLVQGELSFAILDEVDSILIDEARTPLIISGPAESSPALYYKFARLAPRFKESKDYEVDEKANTVTLTEEGIARAEDILDIDNLYLDENMDLHRHLKLSLRAKALMDKDEDYIVKDGEVHIVDEFTGRLMTGRRYGEGLHQAIEAKEGVEIQKETQTLASITFQNFFRMYDKLAGMTGTAATEAEEFDEIYDLDVVVVPTNEPVIREDYDDVIYQTEEAKFNAVVEDIIESHERGQPVLVGTRSIEKSEELSRKLRRNNIPHNVLNAKHHEQEAEIIKNAGQEGAVTIATNMAGRGTDIVLGDGVVDKGGLYVIGTERHESRRIDNQLRGRSGRQGDPGASQFYVSLEDDLMRLFGSDKISSVMDSLGLEEDQPIEHSLISRALENAQKKVESRNFEIRKQVLEYDNVMNKQRQVIYNQRRKILYGEDLKENILTMIEKLVDEKLEVYINEEVHHEEWDLEGLINYAETLFLEEGDLEIDDLADCGRMKVKEKLLAVAKENYEAREEEVDSEVMRELEKIVMLKVVDQKWMDHLQAMDDLRQGIGLRAYGQNDPLVEYKNEAYDMFQNMISSIREDIIKYIFRIELVSGELESRDSSINIGRGEVPSAYDTVRAQKEAEAKQAKRQQQKQQNQQPQKQQPIVKEEEPGRNDPCPCGSGEKYKRCCGR</sequence>
<evidence type="ECO:0000256" key="15">
    <source>
        <dbReference type="HAMAP-Rule" id="MF_01382"/>
    </source>
</evidence>
<evidence type="ECO:0000256" key="14">
    <source>
        <dbReference type="ARBA" id="ARBA00034006"/>
    </source>
</evidence>
<dbReference type="PROSITE" id="PS51192">
    <property type="entry name" value="HELICASE_ATP_BIND_1"/>
    <property type="match status" value="1"/>
</dbReference>
<dbReference type="FunFam" id="1.10.3060.10:FF:000002">
    <property type="entry name" value="Preprotein translocase subunit SecA"/>
    <property type="match status" value="1"/>
</dbReference>
<dbReference type="GO" id="GO:0043952">
    <property type="term" value="P:protein transport by the Sec complex"/>
    <property type="evidence" value="ECO:0007669"/>
    <property type="project" value="TreeGrafter"/>
</dbReference>
<keyword evidence="9 15" id="KW-0067">ATP-binding</keyword>
<dbReference type="NCBIfam" id="NF009538">
    <property type="entry name" value="PRK12904.1"/>
    <property type="match status" value="1"/>
</dbReference>
<keyword evidence="12 15" id="KW-0811">Translocation</keyword>
<dbReference type="GO" id="GO:0065002">
    <property type="term" value="P:intracellular protein transmembrane transport"/>
    <property type="evidence" value="ECO:0007669"/>
    <property type="project" value="UniProtKB-UniRule"/>
</dbReference>
<keyword evidence="5 15" id="KW-0963">Cytoplasm</keyword>
<comment type="subcellular location">
    <subcellularLocation>
        <location evidence="15">Cell membrane</location>
        <topology evidence="15">Peripheral membrane protein</topology>
        <orientation evidence="15">Cytoplasmic side</orientation>
    </subcellularLocation>
    <subcellularLocation>
        <location evidence="15">Cytoplasm</location>
    </subcellularLocation>
    <text evidence="15">Distribution is 50-50.</text>
</comment>
<dbReference type="SUPFAM" id="SSF81767">
    <property type="entry name" value="Pre-protein crosslinking domain of SecA"/>
    <property type="match status" value="1"/>
</dbReference>
<keyword evidence="7 15" id="KW-0547">Nucleotide-binding</keyword>
<feature type="domain" description="Helicase ATP-binding" evidence="19">
    <location>
        <begin position="91"/>
        <end position="249"/>
    </location>
</feature>
<proteinExistence type="inferred from homology"/>
<evidence type="ECO:0000256" key="5">
    <source>
        <dbReference type="ARBA" id="ARBA00022490"/>
    </source>
</evidence>
<evidence type="ECO:0000256" key="8">
    <source>
        <dbReference type="ARBA" id="ARBA00022833"/>
    </source>
</evidence>
<evidence type="ECO:0000259" key="20">
    <source>
        <dbReference type="PROSITE" id="PS51194"/>
    </source>
</evidence>